<gene>
    <name evidence="2" type="ORF">clem_14030</name>
</gene>
<accession>A0A222P675</accession>
<feature type="chain" id="PRO_5012329923" description="Cysteine rich repeat protein" evidence="1">
    <location>
        <begin position="20"/>
        <end position="73"/>
    </location>
</feature>
<evidence type="ECO:0000313" key="2">
    <source>
        <dbReference type="EMBL" id="ASQ47332.1"/>
    </source>
</evidence>
<keyword evidence="1" id="KW-0732">Signal</keyword>
<protein>
    <recommendedName>
        <fullName evidence="4">Cysteine rich repeat protein</fullName>
    </recommendedName>
</protein>
<evidence type="ECO:0000256" key="1">
    <source>
        <dbReference type="SAM" id="SignalP"/>
    </source>
</evidence>
<dbReference type="OrthoDB" id="5638924at2"/>
<dbReference type="Proteomes" id="UP000201728">
    <property type="component" value="Chromosome"/>
</dbReference>
<organism evidence="2 3">
    <name type="scientific">Legionella clemsonensis</name>
    <dbReference type="NCBI Taxonomy" id="1867846"/>
    <lineage>
        <taxon>Bacteria</taxon>
        <taxon>Pseudomonadati</taxon>
        <taxon>Pseudomonadota</taxon>
        <taxon>Gammaproteobacteria</taxon>
        <taxon>Legionellales</taxon>
        <taxon>Legionellaceae</taxon>
        <taxon>Legionella</taxon>
    </lineage>
</organism>
<feature type="signal peptide" evidence="1">
    <location>
        <begin position="1"/>
        <end position="19"/>
    </location>
</feature>
<proteinExistence type="predicted"/>
<dbReference type="KEGG" id="lcd:clem_14030"/>
<dbReference type="AlphaFoldDB" id="A0A222P675"/>
<evidence type="ECO:0000313" key="3">
    <source>
        <dbReference type="Proteomes" id="UP000201728"/>
    </source>
</evidence>
<dbReference type="EMBL" id="CP016397">
    <property type="protein sequence ID" value="ASQ47332.1"/>
    <property type="molecule type" value="Genomic_DNA"/>
</dbReference>
<reference evidence="2 3" key="1">
    <citation type="submission" date="2016-07" db="EMBL/GenBank/DDBJ databases">
        <authorList>
            <person name="Hassler H."/>
        </authorList>
    </citation>
    <scope>NUCLEOTIDE SEQUENCE [LARGE SCALE GENOMIC DNA]</scope>
    <source>
        <strain evidence="2 3">CDC-D5610</strain>
    </source>
</reference>
<name>A0A222P675_9GAMM</name>
<evidence type="ECO:0008006" key="4">
    <source>
        <dbReference type="Google" id="ProtNLM"/>
    </source>
</evidence>
<sequence length="73" mass="8400">MNKFIFFLLLLSVFLPAQATNYGINRQEQVNAQDDCVQRILKPCIEKCESNEDTNCVQLCKENTKNECRQAGE</sequence>
<keyword evidence="3" id="KW-1185">Reference proteome</keyword>
<dbReference type="RefSeq" id="WP_094092081.1">
    <property type="nucleotide sequence ID" value="NZ_CP016397.1"/>
</dbReference>